<keyword evidence="2 5" id="KW-0812">Transmembrane</keyword>
<dbReference type="NCBIfam" id="NF009407">
    <property type="entry name" value="PRK12768.1"/>
    <property type="match status" value="1"/>
</dbReference>
<comment type="subcellular location">
    <subcellularLocation>
        <location evidence="1">Membrane</location>
        <topology evidence="1">Multi-pass membrane protein</topology>
    </subcellularLocation>
</comment>
<keyword evidence="3 5" id="KW-1133">Transmembrane helix</keyword>
<evidence type="ECO:0000256" key="5">
    <source>
        <dbReference type="SAM" id="Phobius"/>
    </source>
</evidence>
<keyword evidence="4 5" id="KW-0472">Membrane</keyword>
<dbReference type="Pfam" id="PF07264">
    <property type="entry name" value="EI24"/>
    <property type="match status" value="1"/>
</dbReference>
<evidence type="ECO:0000256" key="3">
    <source>
        <dbReference type="ARBA" id="ARBA00022989"/>
    </source>
</evidence>
<gene>
    <name evidence="6" type="ORF">WJT86_01185</name>
</gene>
<feature type="transmembrane region" description="Helical" evidence="5">
    <location>
        <begin position="21"/>
        <end position="44"/>
    </location>
</feature>
<keyword evidence="7" id="KW-1185">Reference proteome</keyword>
<accession>A0ABV0BHC5</accession>
<name>A0ABV0BHC5_9HYPH</name>
<evidence type="ECO:0000256" key="1">
    <source>
        <dbReference type="ARBA" id="ARBA00004141"/>
    </source>
</evidence>
<dbReference type="RefSeq" id="WP_346335666.1">
    <property type="nucleotide sequence ID" value="NZ_JBBYXI010000001.1"/>
</dbReference>
<feature type="transmembrane region" description="Helical" evidence="5">
    <location>
        <begin position="125"/>
        <end position="153"/>
    </location>
</feature>
<organism evidence="6 7">
    <name type="scientific">Hohaiivirga grylli</name>
    <dbReference type="NCBI Taxonomy" id="3133970"/>
    <lineage>
        <taxon>Bacteria</taxon>
        <taxon>Pseudomonadati</taxon>
        <taxon>Pseudomonadota</taxon>
        <taxon>Alphaproteobacteria</taxon>
        <taxon>Hyphomicrobiales</taxon>
        <taxon>Methylobacteriaceae</taxon>
        <taxon>Hohaiivirga</taxon>
    </lineage>
</organism>
<evidence type="ECO:0000313" key="6">
    <source>
        <dbReference type="EMBL" id="MEN3929671.1"/>
    </source>
</evidence>
<comment type="caution">
    <text evidence="6">The sequence shown here is derived from an EMBL/GenBank/DDBJ whole genome shotgun (WGS) entry which is preliminary data.</text>
</comment>
<sequence>MLFHAALLALRQVFSPAFRKILWKSLGLTVVLLAVLWASIRWFFTYLLANHSLTAQYPTIDWYIVLVSSIGLFLLFIYLLPAITAVVASFFIDDAASIVEQSDFPTDAPGTPAPLVQSTLSGIRFAVLSLIVNLFALALFFLPVINLVVFFVANAYLLGREYFELSASRFMPAKQAAALRKKNSLAVFNAGCLMAFLLMIPILNLLTPLFGIALMVHVHKKLNHQISYQP</sequence>
<proteinExistence type="predicted"/>
<evidence type="ECO:0000256" key="2">
    <source>
        <dbReference type="ARBA" id="ARBA00022692"/>
    </source>
</evidence>
<feature type="transmembrane region" description="Helical" evidence="5">
    <location>
        <begin position="193"/>
        <end position="216"/>
    </location>
</feature>
<dbReference type="EMBL" id="JBBYXI010000001">
    <property type="protein sequence ID" value="MEN3929671.1"/>
    <property type="molecule type" value="Genomic_DNA"/>
</dbReference>
<reference evidence="6 7" key="1">
    <citation type="submission" date="2024-04" db="EMBL/GenBank/DDBJ databases">
        <title>A novel species isolated from cricket.</title>
        <authorList>
            <person name="Wang H.-C."/>
        </authorList>
    </citation>
    <scope>NUCLEOTIDE SEQUENCE [LARGE SCALE GENOMIC DNA]</scope>
    <source>
        <strain evidence="6 7">WL0021</strain>
    </source>
</reference>
<evidence type="ECO:0000313" key="7">
    <source>
        <dbReference type="Proteomes" id="UP001418637"/>
    </source>
</evidence>
<dbReference type="Proteomes" id="UP001418637">
    <property type="component" value="Unassembled WGS sequence"/>
</dbReference>
<evidence type="ECO:0000256" key="4">
    <source>
        <dbReference type="ARBA" id="ARBA00023136"/>
    </source>
</evidence>
<dbReference type="InterPro" id="IPR059112">
    <property type="entry name" value="CysZ/EI24"/>
</dbReference>
<protein>
    <submittedName>
        <fullName evidence="6">Sulfate transporter family protein</fullName>
    </submittedName>
</protein>
<feature type="transmembrane region" description="Helical" evidence="5">
    <location>
        <begin position="64"/>
        <end position="92"/>
    </location>
</feature>